<dbReference type="EMBL" id="VSWD01000007">
    <property type="protein sequence ID" value="KAK3096804.1"/>
    <property type="molecule type" value="Genomic_DNA"/>
</dbReference>
<organism evidence="8 9">
    <name type="scientific">Pinctada imbricata</name>
    <name type="common">Atlantic pearl-oyster</name>
    <name type="synonym">Pinctada martensii</name>
    <dbReference type="NCBI Taxonomy" id="66713"/>
    <lineage>
        <taxon>Eukaryota</taxon>
        <taxon>Metazoa</taxon>
        <taxon>Spiralia</taxon>
        <taxon>Lophotrochozoa</taxon>
        <taxon>Mollusca</taxon>
        <taxon>Bivalvia</taxon>
        <taxon>Autobranchia</taxon>
        <taxon>Pteriomorphia</taxon>
        <taxon>Pterioida</taxon>
        <taxon>Pterioidea</taxon>
        <taxon>Pteriidae</taxon>
        <taxon>Pinctada</taxon>
    </lineage>
</organism>
<dbReference type="PANTHER" id="PTHR46458:SF1">
    <property type="entry name" value="GEO09476P1"/>
    <property type="match status" value="1"/>
</dbReference>
<keyword evidence="9" id="KW-1185">Reference proteome</keyword>
<dbReference type="InterPro" id="IPR050532">
    <property type="entry name" value="Globin-like_OT"/>
</dbReference>
<evidence type="ECO:0000256" key="6">
    <source>
        <dbReference type="RuleBase" id="RU000356"/>
    </source>
</evidence>
<gene>
    <name evidence="8" type="ORF">FSP39_003494</name>
</gene>
<evidence type="ECO:0000313" key="8">
    <source>
        <dbReference type="EMBL" id="KAK3096804.1"/>
    </source>
</evidence>
<comment type="caution">
    <text evidence="8">The sequence shown here is derived from an EMBL/GenBank/DDBJ whole genome shotgun (WGS) entry which is preliminary data.</text>
</comment>
<keyword evidence="1 6" id="KW-0813">Transport</keyword>
<protein>
    <recommendedName>
        <fullName evidence="7">Globin domain-containing protein</fullName>
    </recommendedName>
</protein>
<dbReference type="GO" id="GO:0005344">
    <property type="term" value="F:oxygen carrier activity"/>
    <property type="evidence" value="ECO:0007669"/>
    <property type="project" value="UniProtKB-KW"/>
</dbReference>
<evidence type="ECO:0000256" key="1">
    <source>
        <dbReference type="ARBA" id="ARBA00022448"/>
    </source>
</evidence>
<evidence type="ECO:0000313" key="9">
    <source>
        <dbReference type="Proteomes" id="UP001186944"/>
    </source>
</evidence>
<evidence type="ECO:0000256" key="2">
    <source>
        <dbReference type="ARBA" id="ARBA00022617"/>
    </source>
</evidence>
<keyword evidence="4" id="KW-0479">Metal-binding</keyword>
<dbReference type="PRINTS" id="PR00188">
    <property type="entry name" value="PLANTGLOBIN"/>
</dbReference>
<keyword evidence="2 6" id="KW-0349">Heme</keyword>
<name>A0AA88Y8U7_PINIB</name>
<keyword evidence="5" id="KW-0408">Iron</keyword>
<reference evidence="8" key="1">
    <citation type="submission" date="2019-08" db="EMBL/GenBank/DDBJ databases">
        <title>The improved chromosome-level genome for the pearl oyster Pinctada fucata martensii using PacBio sequencing and Hi-C.</title>
        <authorList>
            <person name="Zheng Z."/>
        </authorList>
    </citation>
    <scope>NUCLEOTIDE SEQUENCE</scope>
    <source>
        <strain evidence="8">ZZ-2019</strain>
        <tissue evidence="8">Adductor muscle</tissue>
    </source>
</reference>
<dbReference type="GO" id="GO:0019825">
    <property type="term" value="F:oxygen binding"/>
    <property type="evidence" value="ECO:0007669"/>
    <property type="project" value="InterPro"/>
</dbReference>
<dbReference type="PANTHER" id="PTHR46458">
    <property type="entry name" value="BLR2807 PROTEIN"/>
    <property type="match status" value="1"/>
</dbReference>
<dbReference type="PROSITE" id="PS01033">
    <property type="entry name" value="GLOBIN"/>
    <property type="match status" value="1"/>
</dbReference>
<dbReference type="Gene3D" id="1.10.490.10">
    <property type="entry name" value="Globins"/>
    <property type="match status" value="1"/>
</dbReference>
<evidence type="ECO:0000259" key="7">
    <source>
        <dbReference type="PROSITE" id="PS01033"/>
    </source>
</evidence>
<sequence length="202" mass="23192">MGCGQSITAAYPIKKQSFSKIKKRHRRFSDNETSITFVEASSERDKQLVRRTWRLMAVDLAGNGSKVFLRIFELRPELKQLFPFRDVIGDELMKNPTFKGHASRFMQAVGAAVDNIDDWEAAFSPLLLGLGRQHINFGGFKPEYFNAFADSMMFIWEQVLGDRFTTEARCAWQGVFEFIMLKLKEGYAEADTERNDNQNAKV</sequence>
<dbReference type="InterPro" id="IPR009050">
    <property type="entry name" value="Globin-like_sf"/>
</dbReference>
<evidence type="ECO:0000256" key="5">
    <source>
        <dbReference type="ARBA" id="ARBA00023004"/>
    </source>
</evidence>
<dbReference type="InterPro" id="IPR044399">
    <property type="entry name" value="Mb-like_M"/>
</dbReference>
<dbReference type="SUPFAM" id="SSF46458">
    <property type="entry name" value="Globin-like"/>
    <property type="match status" value="1"/>
</dbReference>
<feature type="domain" description="Globin" evidence="7">
    <location>
        <begin position="40"/>
        <end position="188"/>
    </location>
</feature>
<comment type="similarity">
    <text evidence="6">Belongs to the globin family.</text>
</comment>
<dbReference type="InterPro" id="IPR012292">
    <property type="entry name" value="Globin/Proto"/>
</dbReference>
<dbReference type="GO" id="GO:0020037">
    <property type="term" value="F:heme binding"/>
    <property type="evidence" value="ECO:0007669"/>
    <property type="project" value="InterPro"/>
</dbReference>
<keyword evidence="3 6" id="KW-0561">Oxygen transport</keyword>
<dbReference type="GO" id="GO:0046872">
    <property type="term" value="F:metal ion binding"/>
    <property type="evidence" value="ECO:0007669"/>
    <property type="project" value="UniProtKB-KW"/>
</dbReference>
<dbReference type="CDD" id="cd01040">
    <property type="entry name" value="Mb-like"/>
    <property type="match status" value="1"/>
</dbReference>
<dbReference type="InterPro" id="IPR000971">
    <property type="entry name" value="Globin"/>
</dbReference>
<evidence type="ECO:0000256" key="3">
    <source>
        <dbReference type="ARBA" id="ARBA00022621"/>
    </source>
</evidence>
<evidence type="ECO:0000256" key="4">
    <source>
        <dbReference type="ARBA" id="ARBA00022723"/>
    </source>
</evidence>
<dbReference type="AlphaFoldDB" id="A0AA88Y8U7"/>
<proteinExistence type="inferred from homology"/>
<dbReference type="Proteomes" id="UP001186944">
    <property type="component" value="Unassembled WGS sequence"/>
</dbReference>
<accession>A0AA88Y8U7</accession>
<dbReference type="Pfam" id="PF00042">
    <property type="entry name" value="Globin"/>
    <property type="match status" value="1"/>
</dbReference>